<dbReference type="STRING" id="335541.Swol_1923"/>
<dbReference type="Proteomes" id="UP000001968">
    <property type="component" value="Chromosome"/>
</dbReference>
<gene>
    <name evidence="1" type="ordered locus">Swol_1923</name>
</gene>
<dbReference type="KEGG" id="swo:Swol_1923"/>
<dbReference type="AlphaFoldDB" id="Q0AVN4"/>
<organism evidence="1 2">
    <name type="scientific">Syntrophomonas wolfei subsp. wolfei (strain DSM 2245B / Goettingen)</name>
    <dbReference type="NCBI Taxonomy" id="335541"/>
    <lineage>
        <taxon>Bacteria</taxon>
        <taxon>Bacillati</taxon>
        <taxon>Bacillota</taxon>
        <taxon>Clostridia</taxon>
        <taxon>Eubacteriales</taxon>
        <taxon>Syntrophomonadaceae</taxon>
        <taxon>Syntrophomonas</taxon>
    </lineage>
</organism>
<dbReference type="eggNOG" id="COG2043">
    <property type="taxonomic scope" value="Bacteria"/>
</dbReference>
<accession>Q0AVN4</accession>
<evidence type="ECO:0000313" key="1">
    <source>
        <dbReference type="EMBL" id="ABI69220.1"/>
    </source>
</evidence>
<reference evidence="2" key="1">
    <citation type="journal article" date="2010" name="Environ. Microbiol.">
        <title>The genome of Syntrophomonas wolfei: new insights into syntrophic metabolism and biohydrogen production.</title>
        <authorList>
            <person name="Sieber J.R."/>
            <person name="Sims D.R."/>
            <person name="Han C."/>
            <person name="Kim E."/>
            <person name="Lykidis A."/>
            <person name="Lapidus A.L."/>
            <person name="McDonnald E."/>
            <person name="Rohlin L."/>
            <person name="Culley D.E."/>
            <person name="Gunsalus R."/>
            <person name="McInerney M.J."/>
        </authorList>
    </citation>
    <scope>NUCLEOTIDE SEQUENCE [LARGE SCALE GENOMIC DNA]</scope>
    <source>
        <strain evidence="2">DSM 2245B / Goettingen</strain>
    </source>
</reference>
<sequence length="243" mass="27067">MDYYNYAQALKYFLELYRRPVAVRFLSDEEEVPPDYRFDLDLSFCQFVMLAQNGDKLVATADNLACANGAAALGLRPLPEKIRSGEMHSRLNLFASPEMAAQVSALTPRIPLGAYPRILLAALDEADFEPQVVILQGKPATLMWVLIANNYHKGGRYSFTTAVSQGVCVDATVIPFLEGNINLSLSCFGGRGSTDQKEDEVLLGLPFKDLEKIVEVLPELKNTIMKRSIEKTAYKRLQAKLEN</sequence>
<evidence type="ECO:0000313" key="2">
    <source>
        <dbReference type="Proteomes" id="UP000001968"/>
    </source>
</evidence>
<dbReference type="Pfam" id="PF02596">
    <property type="entry name" value="DUF169"/>
    <property type="match status" value="1"/>
</dbReference>
<dbReference type="OrthoDB" id="9777728at2"/>
<protein>
    <recommendedName>
        <fullName evidence="3">DUF169 domain-containing protein</fullName>
    </recommendedName>
</protein>
<name>Q0AVN4_SYNWW</name>
<dbReference type="EMBL" id="CP000448">
    <property type="protein sequence ID" value="ABI69220.1"/>
    <property type="molecule type" value="Genomic_DNA"/>
</dbReference>
<proteinExistence type="predicted"/>
<dbReference type="PANTHER" id="PTHR37954:SF3">
    <property type="entry name" value="DUF169 DOMAIN-CONTAINING PROTEIN"/>
    <property type="match status" value="1"/>
</dbReference>
<dbReference type="PANTHER" id="PTHR37954">
    <property type="entry name" value="BLL4979 PROTEIN"/>
    <property type="match status" value="1"/>
</dbReference>
<evidence type="ECO:0008006" key="3">
    <source>
        <dbReference type="Google" id="ProtNLM"/>
    </source>
</evidence>
<dbReference type="HOGENOM" id="CLU_074324_1_0_9"/>
<dbReference type="RefSeq" id="WP_011641313.1">
    <property type="nucleotide sequence ID" value="NC_008346.1"/>
</dbReference>
<keyword evidence="2" id="KW-1185">Reference proteome</keyword>
<dbReference type="InterPro" id="IPR003748">
    <property type="entry name" value="DUF169"/>
</dbReference>